<reference evidence="17 18" key="1">
    <citation type="submission" date="2019-04" db="EMBL/GenBank/DDBJ databases">
        <title>An improved genome assembly and genetic linkage map for asparagus bean, Vigna unguiculata ssp. sesquipedialis.</title>
        <authorList>
            <person name="Xia Q."/>
            <person name="Zhang R."/>
            <person name="Dong Y."/>
        </authorList>
    </citation>
    <scope>NUCLEOTIDE SEQUENCE [LARGE SCALE GENOMIC DNA]</scope>
    <source>
        <tissue evidence="17">Leaf</tissue>
    </source>
</reference>
<dbReference type="Gene3D" id="3.30.470.20">
    <property type="entry name" value="ATP-grasp fold, B domain"/>
    <property type="match status" value="1"/>
</dbReference>
<dbReference type="InterPro" id="IPR041429">
    <property type="entry name" value="ITPK1_N"/>
</dbReference>
<dbReference type="GO" id="GO:0005524">
    <property type="term" value="F:ATP binding"/>
    <property type="evidence" value="ECO:0007669"/>
    <property type="project" value="UniProtKB-UniRule"/>
</dbReference>
<comment type="catalytic activity">
    <reaction evidence="10">
        <text>1D-myo-inositol 1,3,4-trisphosphate + ATP = 1D-myo-inositol 1,3,4,5-tetrakisphosphate + ADP + H(+)</text>
        <dbReference type="Rhea" id="RHEA:13253"/>
        <dbReference type="ChEBI" id="CHEBI:15378"/>
        <dbReference type="ChEBI" id="CHEBI:30616"/>
        <dbReference type="ChEBI" id="CHEBI:57895"/>
        <dbReference type="ChEBI" id="CHEBI:58414"/>
        <dbReference type="ChEBI" id="CHEBI:456216"/>
        <dbReference type="EC" id="2.7.1.159"/>
    </reaction>
    <physiologicalReaction direction="left-to-right" evidence="10">
        <dbReference type="Rhea" id="RHEA:13254"/>
    </physiologicalReaction>
</comment>
<feature type="binding site" evidence="14">
    <location>
        <position position="293"/>
    </location>
    <ligand>
        <name>1D-myo-inositol 1,3,4-trisphosphate</name>
        <dbReference type="ChEBI" id="CHEBI:58414"/>
    </ligand>
</feature>
<comment type="function">
    <text evidence="13">Kinase that can phosphorylate various inositol polyphosphate such as Ins(3,4,5,6)P4 or Ins(1,3,4)P3.</text>
</comment>
<comment type="similarity">
    <text evidence="1 13">Belongs to the ITPK1 family.</text>
</comment>
<comment type="subunit">
    <text evidence="2 13">Monomer.</text>
</comment>
<dbReference type="GO" id="GO:0047325">
    <property type="term" value="F:inositol-3,4,5,6-tetrakisphosphate 1-kinase activity"/>
    <property type="evidence" value="ECO:0007669"/>
    <property type="project" value="UniProtKB-EC"/>
</dbReference>
<comment type="catalytic activity">
    <reaction evidence="12">
        <text>1D-myo-inositol 3,4,6-trisphosphate + ATP = 1D-myo-inositol 1,3,4,6-tetrakisphosphate + ADP + H(+)</text>
        <dbReference type="Rhea" id="RHEA:70287"/>
        <dbReference type="ChEBI" id="CHEBI:15378"/>
        <dbReference type="ChEBI" id="CHEBI:30616"/>
        <dbReference type="ChEBI" id="CHEBI:57660"/>
        <dbReference type="ChEBI" id="CHEBI:189099"/>
        <dbReference type="ChEBI" id="CHEBI:456216"/>
    </reaction>
    <physiologicalReaction direction="left-to-right" evidence="12">
        <dbReference type="Rhea" id="RHEA:70288"/>
    </physiologicalReaction>
</comment>
<dbReference type="EMBL" id="CP039346">
    <property type="protein sequence ID" value="QCD81067.1"/>
    <property type="molecule type" value="Genomic_DNA"/>
</dbReference>
<evidence type="ECO:0000256" key="14">
    <source>
        <dbReference type="PIRSR" id="PIRSR038186-1"/>
    </source>
</evidence>
<accession>A0A4D6KXY7</accession>
<keyword evidence="5 13" id="KW-0547">Nucleotide-binding</keyword>
<evidence type="ECO:0000256" key="2">
    <source>
        <dbReference type="ARBA" id="ARBA00011245"/>
    </source>
</evidence>
<evidence type="ECO:0000256" key="10">
    <source>
        <dbReference type="ARBA" id="ARBA00051312"/>
    </source>
</evidence>
<keyword evidence="8 13" id="KW-0460">Magnesium</keyword>
<feature type="binding site" evidence="14">
    <location>
        <position position="150"/>
    </location>
    <ligand>
        <name>ATP</name>
        <dbReference type="ChEBI" id="CHEBI:30616"/>
    </ligand>
</feature>
<evidence type="ECO:0000256" key="1">
    <source>
        <dbReference type="ARBA" id="ARBA00009601"/>
    </source>
</evidence>
<feature type="binding site" evidence="14">
    <location>
        <position position="65"/>
    </location>
    <ligand>
        <name>1D-myo-inositol 1,3,4-trisphosphate</name>
        <dbReference type="ChEBI" id="CHEBI:58414"/>
    </ligand>
</feature>
<dbReference type="GO" id="GO:0005737">
    <property type="term" value="C:cytoplasm"/>
    <property type="evidence" value="ECO:0007669"/>
    <property type="project" value="TreeGrafter"/>
</dbReference>
<keyword evidence="7 13" id="KW-0067">ATP-binding</keyword>
<feature type="binding site" evidence="14">
    <location>
        <position position="24"/>
    </location>
    <ligand>
        <name>1D-myo-inositol 1,3,4-trisphosphate</name>
        <dbReference type="ChEBI" id="CHEBI:58414"/>
    </ligand>
</feature>
<evidence type="ECO:0000256" key="5">
    <source>
        <dbReference type="ARBA" id="ARBA00022741"/>
    </source>
</evidence>
<feature type="binding site" evidence="14">
    <location>
        <position position="193"/>
    </location>
    <ligand>
        <name>1D-myo-inositol 1,3,4-trisphosphate</name>
        <dbReference type="ChEBI" id="CHEBI:58414"/>
    </ligand>
</feature>
<feature type="binding site" evidence="15">
    <location>
        <position position="272"/>
    </location>
    <ligand>
        <name>Mg(2+)</name>
        <dbReference type="ChEBI" id="CHEBI:18420"/>
        <label>1</label>
    </ligand>
</feature>
<evidence type="ECO:0000256" key="4">
    <source>
        <dbReference type="ARBA" id="ARBA00022723"/>
    </source>
</evidence>
<feature type="binding site" evidence="15">
    <location>
        <position position="287"/>
    </location>
    <ligand>
        <name>Mg(2+)</name>
        <dbReference type="ChEBI" id="CHEBI:18420"/>
        <label>1</label>
    </ligand>
</feature>
<evidence type="ECO:0000259" key="16">
    <source>
        <dbReference type="PROSITE" id="PS50975"/>
    </source>
</evidence>
<dbReference type="GO" id="GO:0052725">
    <property type="term" value="F:inositol-1,3,4-trisphosphate 6-kinase activity"/>
    <property type="evidence" value="ECO:0007669"/>
    <property type="project" value="InterPro"/>
</dbReference>
<dbReference type="InterPro" id="IPR011761">
    <property type="entry name" value="ATP-grasp"/>
</dbReference>
<feature type="binding site" evidence="15">
    <location>
        <position position="289"/>
    </location>
    <ligand>
        <name>Mg(2+)</name>
        <dbReference type="ChEBI" id="CHEBI:18420"/>
        <label>2</label>
    </ligand>
</feature>
<comment type="catalytic activity">
    <reaction evidence="9">
        <text>1D-myo-inositol 3,4,5,6-tetrakisphosphate + ATP = 1D-myo-inositol 1,3,4,5,6-pentakisphosphate + ADP + H(+)</text>
        <dbReference type="Rhea" id="RHEA:12452"/>
        <dbReference type="ChEBI" id="CHEBI:15378"/>
        <dbReference type="ChEBI" id="CHEBI:30616"/>
        <dbReference type="ChEBI" id="CHEBI:57539"/>
        <dbReference type="ChEBI" id="CHEBI:57733"/>
        <dbReference type="ChEBI" id="CHEBI:456216"/>
        <dbReference type="EC" id="2.7.1.134"/>
    </reaction>
    <physiologicalReaction direction="left-to-right" evidence="9">
        <dbReference type="Rhea" id="RHEA:12453"/>
    </physiologicalReaction>
    <physiologicalReaction direction="right-to-left" evidence="9">
        <dbReference type="Rhea" id="RHEA:12454"/>
    </physiologicalReaction>
</comment>
<dbReference type="PANTHER" id="PTHR14217:SF40">
    <property type="entry name" value="INOSITOL-TETRAKISPHOSPHATE 1-KINASE 2"/>
    <property type="match status" value="1"/>
</dbReference>
<feature type="binding site" evidence="14">
    <location>
        <begin position="182"/>
        <end position="193"/>
    </location>
    <ligand>
        <name>ATP</name>
        <dbReference type="ChEBI" id="CHEBI:30616"/>
    </ligand>
</feature>
<evidence type="ECO:0000256" key="11">
    <source>
        <dbReference type="ARBA" id="ARBA00051366"/>
    </source>
</evidence>
<dbReference type="InterPro" id="IPR040464">
    <property type="entry name" value="InsP(3)kin_ATP-grasp"/>
</dbReference>
<dbReference type="SUPFAM" id="SSF56059">
    <property type="entry name" value="Glutathione synthetase ATP-binding domain-like"/>
    <property type="match status" value="1"/>
</dbReference>
<keyword evidence="6 13" id="KW-0418">Kinase</keyword>
<evidence type="ECO:0000256" key="13">
    <source>
        <dbReference type="PIRNR" id="PIRNR038186"/>
    </source>
</evidence>
<feature type="binding site" evidence="14">
    <location>
        <position position="100"/>
    </location>
    <ligand>
        <name>ATP</name>
        <dbReference type="ChEBI" id="CHEBI:30616"/>
    </ligand>
</feature>
<protein>
    <recommendedName>
        <fullName evidence="13">Inositol-tetrakisphosphate 1-kinase</fullName>
        <ecNumber evidence="13">2.7.1.134</ecNumber>
    </recommendedName>
</protein>
<comment type="catalytic activity">
    <reaction evidence="11">
        <text>1D-myo-inositol 1,3,4-trisphosphate + ATP = 1D-myo-inositol 1,3,4,6-tetrakisphosphate + ADP + H(+)</text>
        <dbReference type="Rhea" id="RHEA:20940"/>
        <dbReference type="ChEBI" id="CHEBI:15378"/>
        <dbReference type="ChEBI" id="CHEBI:30616"/>
        <dbReference type="ChEBI" id="CHEBI:57660"/>
        <dbReference type="ChEBI" id="CHEBI:58414"/>
        <dbReference type="ChEBI" id="CHEBI:456216"/>
        <dbReference type="EC" id="2.7.1.159"/>
    </reaction>
    <physiologicalReaction direction="left-to-right" evidence="11">
        <dbReference type="Rhea" id="RHEA:20941"/>
    </physiologicalReaction>
</comment>
<keyword evidence="4 13" id="KW-0479">Metal-binding</keyword>
<evidence type="ECO:0000256" key="6">
    <source>
        <dbReference type="ARBA" id="ARBA00022777"/>
    </source>
</evidence>
<evidence type="ECO:0000256" key="8">
    <source>
        <dbReference type="ARBA" id="ARBA00022842"/>
    </source>
</evidence>
<feature type="binding site" evidence="14">
    <location>
        <position position="161"/>
    </location>
    <ligand>
        <name>1D-myo-inositol 1,3,4-trisphosphate</name>
        <dbReference type="ChEBI" id="CHEBI:58414"/>
    </ligand>
</feature>
<dbReference type="FunFam" id="3.30.1490.220:FF:000002">
    <property type="entry name" value="Inositol-tetrakisphosphate 1-kinase"/>
    <property type="match status" value="1"/>
</dbReference>
<keyword evidence="3 13" id="KW-0808">Transferase</keyword>
<dbReference type="GO" id="GO:0000287">
    <property type="term" value="F:magnesium ion binding"/>
    <property type="evidence" value="ECO:0007669"/>
    <property type="project" value="InterPro"/>
</dbReference>
<feature type="binding site" evidence="14">
    <location>
        <position position="289"/>
    </location>
    <ligand>
        <name>1D-myo-inositol 1,3,4-trisphosphate</name>
        <dbReference type="ChEBI" id="CHEBI:58414"/>
    </ligand>
</feature>
<proteinExistence type="inferred from homology"/>
<dbReference type="GO" id="GO:0052835">
    <property type="term" value="F:inositol-3,4,6-trisphosphate 1-kinase activity"/>
    <property type="evidence" value="ECO:0007669"/>
    <property type="project" value="UniProtKB-ARBA"/>
</dbReference>
<sequence length="317" mass="35320">MSEFESEVAEGERYRVGYALQPKKVESFLQPSLLDHAKQHAIDLVQIDPSTPLEQQGPFHCIIHKLHTPQWNKHLQQFSATHPDTAIIDSPELVTRLHDRVSMLEAVTRLQISLQNATVGVPNQVLLNEPKSPDFNKIEELGLRFPAIAKPLAADGGGGSHEMCLVFDREGLNALSAPTVLQEFVNHGGVVFKIYVAGRHVKCVKRKSLGDISEERLRSLKGEVLPFSRVSNLGVEDQGGPVEKAEMPPQCVVDELAKALREALGLNLFNVDVIRDSKEPTRYLVIDINYFPGYAKLPSYEPFITDFLLDVVRTMAN</sequence>
<dbReference type="PROSITE" id="PS50975">
    <property type="entry name" value="ATP_GRASP"/>
    <property type="match status" value="1"/>
</dbReference>
<dbReference type="AlphaFoldDB" id="A0A4D6KXY7"/>
<evidence type="ECO:0000256" key="15">
    <source>
        <dbReference type="PIRSR" id="PIRSR038186-2"/>
    </source>
</evidence>
<evidence type="ECO:0000256" key="12">
    <source>
        <dbReference type="ARBA" id="ARBA00051721"/>
    </source>
</evidence>
<dbReference type="OrthoDB" id="25308at2759"/>
<dbReference type="Pfam" id="PF17927">
    <property type="entry name" value="Ins134_P3_kin_N"/>
    <property type="match status" value="1"/>
</dbReference>
<evidence type="ECO:0000256" key="9">
    <source>
        <dbReference type="ARBA" id="ARBA00033645"/>
    </source>
</evidence>
<organism evidence="17 18">
    <name type="scientific">Vigna unguiculata</name>
    <name type="common">Cowpea</name>
    <dbReference type="NCBI Taxonomy" id="3917"/>
    <lineage>
        <taxon>Eukaryota</taxon>
        <taxon>Viridiplantae</taxon>
        <taxon>Streptophyta</taxon>
        <taxon>Embryophyta</taxon>
        <taxon>Tracheophyta</taxon>
        <taxon>Spermatophyta</taxon>
        <taxon>Magnoliopsida</taxon>
        <taxon>eudicotyledons</taxon>
        <taxon>Gunneridae</taxon>
        <taxon>Pentapetalae</taxon>
        <taxon>rosids</taxon>
        <taxon>fabids</taxon>
        <taxon>Fabales</taxon>
        <taxon>Fabaceae</taxon>
        <taxon>Papilionoideae</taxon>
        <taxon>50 kb inversion clade</taxon>
        <taxon>NPAAA clade</taxon>
        <taxon>indigoferoid/millettioid clade</taxon>
        <taxon>Phaseoleae</taxon>
        <taxon>Vigna</taxon>
    </lineage>
</organism>
<dbReference type="Gene3D" id="3.30.1490.220">
    <property type="match status" value="1"/>
</dbReference>
<dbReference type="Pfam" id="PF05770">
    <property type="entry name" value="Ins134_P3_kin"/>
    <property type="match status" value="1"/>
</dbReference>
<dbReference type="GO" id="GO:0032957">
    <property type="term" value="P:inositol trisphosphate metabolic process"/>
    <property type="evidence" value="ECO:0007669"/>
    <property type="project" value="InterPro"/>
</dbReference>
<evidence type="ECO:0000313" key="18">
    <source>
        <dbReference type="Proteomes" id="UP000501690"/>
    </source>
</evidence>
<evidence type="ECO:0000313" key="17">
    <source>
        <dbReference type="EMBL" id="QCD81067.1"/>
    </source>
</evidence>
<dbReference type="InterPro" id="IPR008656">
    <property type="entry name" value="Inositol_tetrakis-P_1-kinase"/>
</dbReference>
<name>A0A4D6KXY7_VIGUN</name>
<feature type="binding site" evidence="14">
    <location>
        <position position="208"/>
    </location>
    <ligand>
        <name>ATP</name>
        <dbReference type="ChEBI" id="CHEBI:30616"/>
    </ligand>
</feature>
<dbReference type="EC" id="2.7.1.134" evidence="13"/>
<dbReference type="PIRSF" id="PIRSF038186">
    <property type="entry name" value="ITPK"/>
    <property type="match status" value="1"/>
</dbReference>
<dbReference type="Proteomes" id="UP000501690">
    <property type="component" value="Linkage Group LG2"/>
</dbReference>
<feature type="binding site" evidence="15">
    <location>
        <position position="287"/>
    </location>
    <ligand>
        <name>Mg(2+)</name>
        <dbReference type="ChEBI" id="CHEBI:18420"/>
        <label>2</label>
    </ligand>
</feature>
<dbReference type="Gene3D" id="3.40.50.11370">
    <property type="match status" value="1"/>
</dbReference>
<evidence type="ECO:0000256" key="3">
    <source>
        <dbReference type="ARBA" id="ARBA00022679"/>
    </source>
</evidence>
<dbReference type="GO" id="GO:0052726">
    <property type="term" value="F:inositol-1,3,4-trisphosphate 5-kinase activity"/>
    <property type="evidence" value="ECO:0007669"/>
    <property type="project" value="InterPro"/>
</dbReference>
<dbReference type="PANTHER" id="PTHR14217">
    <property type="entry name" value="INOSITOL-TETRAKISPHOSPHATE 1-KINASE"/>
    <property type="match status" value="1"/>
</dbReference>
<comment type="cofactor">
    <cofactor evidence="13 15">
        <name>Mg(2+)</name>
        <dbReference type="ChEBI" id="CHEBI:18420"/>
    </cofactor>
    <text evidence="13 15">Binds 2 magnesium ions per subunit.</text>
</comment>
<dbReference type="Gramene" id="Vigun03g323900.1.v1.2">
    <property type="protein sequence ID" value="Vigun03g323900.1.v1.2.CDS.1"/>
    <property type="gene ID" value="Vigun03g323900.v1.2"/>
</dbReference>
<feature type="domain" description="ATP-grasp" evidence="16">
    <location>
        <begin position="111"/>
        <end position="316"/>
    </location>
</feature>
<evidence type="ECO:0000256" key="7">
    <source>
        <dbReference type="ARBA" id="ARBA00022840"/>
    </source>
</evidence>
<gene>
    <name evidence="17" type="ORF">DEO72_LG2g1391</name>
</gene>
<keyword evidence="18" id="KW-1185">Reference proteome</keyword>